<keyword evidence="2" id="KW-0645">Protease</keyword>
<dbReference type="EMBL" id="LAZR01007763">
    <property type="protein sequence ID" value="KKM83109.1"/>
    <property type="molecule type" value="Genomic_DNA"/>
</dbReference>
<comment type="caution">
    <text evidence="6">The sequence shown here is derived from an EMBL/GenBank/DDBJ whole genome shotgun (WGS) entry which is preliminary data.</text>
</comment>
<dbReference type="PROSITE" id="PS00137">
    <property type="entry name" value="SUBTILASE_HIS"/>
    <property type="match status" value="1"/>
</dbReference>
<dbReference type="PANTHER" id="PTHR43806:SF11">
    <property type="entry name" value="CEREVISIN-RELATED"/>
    <property type="match status" value="1"/>
</dbReference>
<sequence length="313" mass="32995">VHANMEKTIFQIPAPADEWFPTSESRKMLGAEDAFREGFNGEAIKVGVTDTGVDATHPQLQGTEFYSSISWPFREILDLNGHGSHVASTVAGKLYNTPLGISVEGVSHSPMVSVKCLGRGVGTGFTSEIINAMSVCYDKGAQIISMSLGSEECQGGCEICPECRMVSSLTGRGIIFVIAAGNSGPEENSIGCPGCNHDAITVAAVDRNGEVAPFSSRGGEEFPLKPDVAAPGVNIYSATARASFIDIQEADAGVGFAAISGTSMATPHVAGFVALLKQKFPKITAAQIKQTMAQRGHAKDFKTGWGIPLWSYF</sequence>
<evidence type="ECO:0000259" key="5">
    <source>
        <dbReference type="Pfam" id="PF00082"/>
    </source>
</evidence>
<protein>
    <recommendedName>
        <fullName evidence="5">Peptidase S8/S53 domain-containing protein</fullName>
    </recommendedName>
</protein>
<keyword evidence="3" id="KW-0378">Hydrolase</keyword>
<dbReference type="Pfam" id="PF00082">
    <property type="entry name" value="Peptidase_S8"/>
    <property type="match status" value="1"/>
</dbReference>
<feature type="non-terminal residue" evidence="6">
    <location>
        <position position="1"/>
    </location>
</feature>
<dbReference type="GO" id="GO:0004252">
    <property type="term" value="F:serine-type endopeptidase activity"/>
    <property type="evidence" value="ECO:0007669"/>
    <property type="project" value="InterPro"/>
</dbReference>
<proteinExistence type="inferred from homology"/>
<dbReference type="InterPro" id="IPR036852">
    <property type="entry name" value="Peptidase_S8/S53_dom_sf"/>
</dbReference>
<comment type="similarity">
    <text evidence="1">Belongs to the peptidase S8 family.</text>
</comment>
<keyword evidence="4" id="KW-0720">Serine protease</keyword>
<reference evidence="6" key="1">
    <citation type="journal article" date="2015" name="Nature">
        <title>Complex archaea that bridge the gap between prokaryotes and eukaryotes.</title>
        <authorList>
            <person name="Spang A."/>
            <person name="Saw J.H."/>
            <person name="Jorgensen S.L."/>
            <person name="Zaremba-Niedzwiedzka K."/>
            <person name="Martijn J."/>
            <person name="Lind A.E."/>
            <person name="van Eijk R."/>
            <person name="Schleper C."/>
            <person name="Guy L."/>
            <person name="Ettema T.J."/>
        </authorList>
    </citation>
    <scope>NUCLEOTIDE SEQUENCE</scope>
</reference>
<feature type="domain" description="Peptidase S8/S53" evidence="5">
    <location>
        <begin position="41"/>
        <end position="306"/>
    </location>
</feature>
<dbReference type="InterPro" id="IPR023828">
    <property type="entry name" value="Peptidase_S8_Ser-AS"/>
</dbReference>
<dbReference type="InterPro" id="IPR022398">
    <property type="entry name" value="Peptidase_S8_His-AS"/>
</dbReference>
<dbReference type="Gene3D" id="3.40.50.200">
    <property type="entry name" value="Peptidase S8/S53 domain"/>
    <property type="match status" value="1"/>
</dbReference>
<evidence type="ECO:0000256" key="3">
    <source>
        <dbReference type="ARBA" id="ARBA00022801"/>
    </source>
</evidence>
<evidence type="ECO:0000256" key="4">
    <source>
        <dbReference type="ARBA" id="ARBA00022825"/>
    </source>
</evidence>
<dbReference type="GO" id="GO:0006508">
    <property type="term" value="P:proteolysis"/>
    <property type="evidence" value="ECO:0007669"/>
    <property type="project" value="UniProtKB-KW"/>
</dbReference>
<dbReference type="InterPro" id="IPR015500">
    <property type="entry name" value="Peptidase_S8_subtilisin-rel"/>
</dbReference>
<accession>A0A0F9KLR4</accession>
<dbReference type="AlphaFoldDB" id="A0A0F9KLR4"/>
<dbReference type="PROSITE" id="PS00138">
    <property type="entry name" value="SUBTILASE_SER"/>
    <property type="match status" value="1"/>
</dbReference>
<organism evidence="6">
    <name type="scientific">marine sediment metagenome</name>
    <dbReference type="NCBI Taxonomy" id="412755"/>
    <lineage>
        <taxon>unclassified sequences</taxon>
        <taxon>metagenomes</taxon>
        <taxon>ecological metagenomes</taxon>
    </lineage>
</organism>
<evidence type="ECO:0000256" key="1">
    <source>
        <dbReference type="ARBA" id="ARBA00011073"/>
    </source>
</evidence>
<dbReference type="SUPFAM" id="SSF52743">
    <property type="entry name" value="Subtilisin-like"/>
    <property type="match status" value="1"/>
</dbReference>
<dbReference type="PANTHER" id="PTHR43806">
    <property type="entry name" value="PEPTIDASE S8"/>
    <property type="match status" value="1"/>
</dbReference>
<name>A0A0F9KLR4_9ZZZZ</name>
<dbReference type="InterPro" id="IPR050131">
    <property type="entry name" value="Peptidase_S8_subtilisin-like"/>
</dbReference>
<dbReference type="PROSITE" id="PS51892">
    <property type="entry name" value="SUBTILASE"/>
    <property type="match status" value="1"/>
</dbReference>
<dbReference type="InterPro" id="IPR000209">
    <property type="entry name" value="Peptidase_S8/S53_dom"/>
</dbReference>
<evidence type="ECO:0000256" key="2">
    <source>
        <dbReference type="ARBA" id="ARBA00022670"/>
    </source>
</evidence>
<evidence type="ECO:0000313" key="6">
    <source>
        <dbReference type="EMBL" id="KKM83109.1"/>
    </source>
</evidence>
<gene>
    <name evidence="6" type="ORF">LCGC14_1312810</name>
</gene>
<dbReference type="PRINTS" id="PR00723">
    <property type="entry name" value="SUBTILISIN"/>
</dbReference>